<sequence>YEIAWITRKEEKRANCCQLRPAQELLSLAQETEEEGVKLLPSAPSSGAAAPSAIV</sequence>
<evidence type="ECO:0000313" key="2">
    <source>
        <dbReference type="Proteomes" id="UP000265520"/>
    </source>
</evidence>
<comment type="caution">
    <text evidence="1">The sequence shown here is derived from an EMBL/GenBank/DDBJ whole genome shotgun (WGS) entry which is preliminary data.</text>
</comment>
<name>A0A392QQV0_9FABA</name>
<dbReference type="EMBL" id="LXQA010154419">
    <property type="protein sequence ID" value="MCI26628.1"/>
    <property type="molecule type" value="Genomic_DNA"/>
</dbReference>
<organism evidence="1 2">
    <name type="scientific">Trifolium medium</name>
    <dbReference type="NCBI Taxonomy" id="97028"/>
    <lineage>
        <taxon>Eukaryota</taxon>
        <taxon>Viridiplantae</taxon>
        <taxon>Streptophyta</taxon>
        <taxon>Embryophyta</taxon>
        <taxon>Tracheophyta</taxon>
        <taxon>Spermatophyta</taxon>
        <taxon>Magnoliopsida</taxon>
        <taxon>eudicotyledons</taxon>
        <taxon>Gunneridae</taxon>
        <taxon>Pentapetalae</taxon>
        <taxon>rosids</taxon>
        <taxon>fabids</taxon>
        <taxon>Fabales</taxon>
        <taxon>Fabaceae</taxon>
        <taxon>Papilionoideae</taxon>
        <taxon>50 kb inversion clade</taxon>
        <taxon>NPAAA clade</taxon>
        <taxon>Hologalegina</taxon>
        <taxon>IRL clade</taxon>
        <taxon>Trifolieae</taxon>
        <taxon>Trifolium</taxon>
    </lineage>
</organism>
<accession>A0A392QQV0</accession>
<feature type="non-terminal residue" evidence="1">
    <location>
        <position position="1"/>
    </location>
</feature>
<protein>
    <submittedName>
        <fullName evidence="1">Uncharacterized protein</fullName>
    </submittedName>
</protein>
<evidence type="ECO:0000313" key="1">
    <source>
        <dbReference type="EMBL" id="MCI26628.1"/>
    </source>
</evidence>
<reference evidence="1 2" key="1">
    <citation type="journal article" date="2018" name="Front. Plant Sci.">
        <title>Red Clover (Trifolium pratense) and Zigzag Clover (T. medium) - A Picture of Genomic Similarities and Differences.</title>
        <authorList>
            <person name="Dluhosova J."/>
            <person name="Istvanek J."/>
            <person name="Nedelnik J."/>
            <person name="Repkova J."/>
        </authorList>
    </citation>
    <scope>NUCLEOTIDE SEQUENCE [LARGE SCALE GENOMIC DNA]</scope>
    <source>
        <strain evidence="2">cv. 10/8</strain>
        <tissue evidence="1">Leaf</tissue>
    </source>
</reference>
<proteinExistence type="predicted"/>
<keyword evidence="2" id="KW-1185">Reference proteome</keyword>
<dbReference type="AlphaFoldDB" id="A0A392QQV0"/>
<dbReference type="Proteomes" id="UP000265520">
    <property type="component" value="Unassembled WGS sequence"/>
</dbReference>